<evidence type="ECO:0000256" key="9">
    <source>
        <dbReference type="PROSITE-ProRule" id="PRU00175"/>
    </source>
</evidence>
<feature type="compositionally biased region" description="Polar residues" evidence="10">
    <location>
        <begin position="315"/>
        <end position="329"/>
    </location>
</feature>
<dbReference type="InterPro" id="IPR017907">
    <property type="entry name" value="Znf_RING_CS"/>
</dbReference>
<keyword evidence="8" id="KW-0804">Transcription</keyword>
<name>A0A0C9XSA1_9AGAR</name>
<evidence type="ECO:0000313" key="12">
    <source>
        <dbReference type="EMBL" id="KIK04509.1"/>
    </source>
</evidence>
<evidence type="ECO:0000256" key="3">
    <source>
        <dbReference type="ARBA" id="ARBA00022679"/>
    </source>
</evidence>
<feature type="region of interest" description="Disordered" evidence="10">
    <location>
        <begin position="423"/>
        <end position="554"/>
    </location>
</feature>
<evidence type="ECO:0000256" key="7">
    <source>
        <dbReference type="ARBA" id="ARBA00023015"/>
    </source>
</evidence>
<dbReference type="PROSITE" id="PS50089">
    <property type="entry name" value="ZF_RING_2"/>
    <property type="match status" value="1"/>
</dbReference>
<accession>A0A0C9XSA1</accession>
<reference evidence="12 13" key="1">
    <citation type="submission" date="2014-04" db="EMBL/GenBank/DDBJ databases">
        <authorList>
            <consortium name="DOE Joint Genome Institute"/>
            <person name="Kuo A."/>
            <person name="Kohler A."/>
            <person name="Nagy L.G."/>
            <person name="Floudas D."/>
            <person name="Copeland A."/>
            <person name="Barry K.W."/>
            <person name="Cichocki N."/>
            <person name="Veneault-Fourrey C."/>
            <person name="LaButti K."/>
            <person name="Lindquist E.A."/>
            <person name="Lipzen A."/>
            <person name="Lundell T."/>
            <person name="Morin E."/>
            <person name="Murat C."/>
            <person name="Sun H."/>
            <person name="Tunlid A."/>
            <person name="Henrissat B."/>
            <person name="Grigoriev I.V."/>
            <person name="Hibbett D.S."/>
            <person name="Martin F."/>
            <person name="Nordberg H.P."/>
            <person name="Cantor M.N."/>
            <person name="Hua S.X."/>
        </authorList>
    </citation>
    <scope>NUCLEOTIDE SEQUENCE [LARGE SCALE GENOMIC DNA]</scope>
    <source>
        <strain evidence="12 13">LaAM-08-1</strain>
    </source>
</reference>
<dbReference type="SUPFAM" id="SSF57850">
    <property type="entry name" value="RING/U-box"/>
    <property type="match status" value="1"/>
</dbReference>
<dbReference type="InterPro" id="IPR013083">
    <property type="entry name" value="Znf_RING/FYVE/PHD"/>
</dbReference>
<dbReference type="Pfam" id="PF13639">
    <property type="entry name" value="zf-RING_2"/>
    <property type="match status" value="1"/>
</dbReference>
<dbReference type="HOGENOM" id="CLU_018191_0_0_1"/>
<dbReference type="GO" id="GO:0006513">
    <property type="term" value="P:protein monoubiquitination"/>
    <property type="evidence" value="ECO:0007669"/>
    <property type="project" value="TreeGrafter"/>
</dbReference>
<dbReference type="Gene3D" id="3.30.40.10">
    <property type="entry name" value="Zinc/RING finger domain, C3HC4 (zinc finger)"/>
    <property type="match status" value="1"/>
</dbReference>
<evidence type="ECO:0000259" key="11">
    <source>
        <dbReference type="PROSITE" id="PS50089"/>
    </source>
</evidence>
<keyword evidence="7" id="KW-0805">Transcription regulation</keyword>
<keyword evidence="3" id="KW-0808">Transferase</keyword>
<sequence length="834" mass="93329">MSSRSSPPTKRVKLEDLSQTVKVGSKIKLEEAVGISDDEPEESDDNCSICLHSVVDRTVVPKCSHEFCFECLLVWTDQSRRCPLCSQPIGEYLIHSIRSRYDYRKHFLTPLRTSPAPVVSSQRNGTLIDARRNARRRQREREWGRRDRNEREEADKLEVSIMKRRWIYQHDLYAKHVASNSYTKYRPYPTPPQFSSSPDLISRTTTFLRRELQVWEGLDVEFLTTLIISLMKSIDIRSESAVKLLSEFLDLDAPYVPGGRHVNAEHFAHEVYCYVRSPYRDLFVYDTIVQYDSSTGIPPPPEIRRTRRWRQSHRSCSPSPTRQMIQSASPVGETQDRARSKSRTSDRSLSWSPSGRRYPSSTSAHNELLAKSPAYRNRSPSDPRQRRIHHSQRAGERISVVDEPSFGEKAITQVEPYMISASERTPTPLIPDNDIRSCGTGNGKGKRRADDGDISLPLNPRLGTTEKSSEPRSESLASAHELRGSNQSKVQDCGSRVGRTPRNRDLRESVQAHLAGTIGRRQPLSSKASRTRETLGQSRQPLIPTLTDSGNPNQEPDGHACFRENGLGYSKIRLASDSNIIHPTHKSNTIDCLTCASSSSVPGIHTWETAGQPPSPLSNPLQEASRLAEIINQRTNSHTPPPPFDEGSVKLDATLQNFTDVSSRSPTQLTSQLEYPSASRLPTHQIPKSVDTHVSIENNIIRRLAQPEPTSASHSSDSRLALSTDPLAGRSKLLARLDNEKLEAWSASKLRGLDLKGISCPPPSVDIVSKTPASSSTAATRQSDYHHDNVQEVLDLETDIVAPESSAKEAALRLRAQLHARLITEQRKGGYLNS</sequence>
<dbReference type="Proteomes" id="UP000054477">
    <property type="component" value="Unassembled WGS sequence"/>
</dbReference>
<comment type="catalytic activity">
    <reaction evidence="1">
        <text>S-ubiquitinyl-[E2 ubiquitin-conjugating enzyme]-L-cysteine + [acceptor protein]-L-lysine = [E2 ubiquitin-conjugating enzyme]-L-cysteine + N(6)-ubiquitinyl-[acceptor protein]-L-lysine.</text>
        <dbReference type="EC" id="2.3.2.27"/>
    </reaction>
</comment>
<keyword evidence="4" id="KW-0479">Metal-binding</keyword>
<dbReference type="InterPro" id="IPR001841">
    <property type="entry name" value="Znf_RING"/>
</dbReference>
<feature type="domain" description="RING-type" evidence="11">
    <location>
        <begin position="47"/>
        <end position="86"/>
    </location>
</feature>
<dbReference type="AlphaFoldDB" id="A0A0C9XSA1"/>
<evidence type="ECO:0000256" key="8">
    <source>
        <dbReference type="ARBA" id="ARBA00023163"/>
    </source>
</evidence>
<dbReference type="PANTHER" id="PTHR46077:SF1">
    <property type="entry name" value="TOP1 BINDING ARGININE_SERINE RICH PROTEIN, E3 UBIQUITIN LIGASE"/>
    <property type="match status" value="1"/>
</dbReference>
<dbReference type="GO" id="GO:0061630">
    <property type="term" value="F:ubiquitin protein ligase activity"/>
    <property type="evidence" value="ECO:0007669"/>
    <property type="project" value="UniProtKB-EC"/>
</dbReference>
<dbReference type="PANTHER" id="PTHR46077">
    <property type="entry name" value="E3 UBIQUITIN-PROTEIN LIGASE TOPORS"/>
    <property type="match status" value="1"/>
</dbReference>
<gene>
    <name evidence="12" type="ORF">K443DRAFT_675964</name>
</gene>
<evidence type="ECO:0000256" key="1">
    <source>
        <dbReference type="ARBA" id="ARBA00000900"/>
    </source>
</evidence>
<evidence type="ECO:0000313" key="13">
    <source>
        <dbReference type="Proteomes" id="UP000054477"/>
    </source>
</evidence>
<evidence type="ECO:0000256" key="4">
    <source>
        <dbReference type="ARBA" id="ARBA00022723"/>
    </source>
</evidence>
<dbReference type="SMART" id="SM00184">
    <property type="entry name" value="RING"/>
    <property type="match status" value="1"/>
</dbReference>
<feature type="compositionally biased region" description="Basic and acidic residues" evidence="10">
    <location>
        <begin position="334"/>
        <end position="346"/>
    </location>
</feature>
<dbReference type="EC" id="2.3.2.27" evidence="2"/>
<feature type="compositionally biased region" description="Polar residues" evidence="10">
    <location>
        <begin position="523"/>
        <end position="554"/>
    </location>
</feature>
<keyword evidence="5 9" id="KW-0863">Zinc-finger</keyword>
<evidence type="ECO:0000256" key="2">
    <source>
        <dbReference type="ARBA" id="ARBA00012483"/>
    </source>
</evidence>
<dbReference type="OrthoDB" id="21204at2759"/>
<feature type="compositionally biased region" description="Polar residues" evidence="10">
    <location>
        <begin position="347"/>
        <end position="365"/>
    </location>
</feature>
<organism evidence="12 13">
    <name type="scientific">Laccaria amethystina LaAM-08-1</name>
    <dbReference type="NCBI Taxonomy" id="1095629"/>
    <lineage>
        <taxon>Eukaryota</taxon>
        <taxon>Fungi</taxon>
        <taxon>Dikarya</taxon>
        <taxon>Basidiomycota</taxon>
        <taxon>Agaricomycotina</taxon>
        <taxon>Agaricomycetes</taxon>
        <taxon>Agaricomycetidae</taxon>
        <taxon>Agaricales</taxon>
        <taxon>Agaricineae</taxon>
        <taxon>Hydnangiaceae</taxon>
        <taxon>Laccaria</taxon>
    </lineage>
</organism>
<keyword evidence="13" id="KW-1185">Reference proteome</keyword>
<evidence type="ECO:0000256" key="5">
    <source>
        <dbReference type="ARBA" id="ARBA00022771"/>
    </source>
</evidence>
<dbReference type="EMBL" id="KN838569">
    <property type="protein sequence ID" value="KIK04509.1"/>
    <property type="molecule type" value="Genomic_DNA"/>
</dbReference>
<proteinExistence type="predicted"/>
<keyword evidence="6" id="KW-0862">Zinc</keyword>
<dbReference type="GO" id="GO:0008270">
    <property type="term" value="F:zinc ion binding"/>
    <property type="evidence" value="ECO:0007669"/>
    <property type="project" value="UniProtKB-KW"/>
</dbReference>
<dbReference type="PROSITE" id="PS00518">
    <property type="entry name" value="ZF_RING_1"/>
    <property type="match status" value="1"/>
</dbReference>
<protein>
    <recommendedName>
        <fullName evidence="2">RING-type E3 ubiquitin transferase</fullName>
        <ecNumber evidence="2">2.3.2.27</ecNumber>
    </recommendedName>
</protein>
<feature type="region of interest" description="Disordered" evidence="10">
    <location>
        <begin position="294"/>
        <end position="404"/>
    </location>
</feature>
<evidence type="ECO:0000256" key="6">
    <source>
        <dbReference type="ARBA" id="ARBA00022833"/>
    </source>
</evidence>
<dbReference type="GO" id="GO:0000209">
    <property type="term" value="P:protein polyubiquitination"/>
    <property type="evidence" value="ECO:0007669"/>
    <property type="project" value="TreeGrafter"/>
</dbReference>
<reference evidence="13" key="2">
    <citation type="submission" date="2015-01" db="EMBL/GenBank/DDBJ databases">
        <title>Evolutionary Origins and Diversification of the Mycorrhizal Mutualists.</title>
        <authorList>
            <consortium name="DOE Joint Genome Institute"/>
            <consortium name="Mycorrhizal Genomics Consortium"/>
            <person name="Kohler A."/>
            <person name="Kuo A."/>
            <person name="Nagy L.G."/>
            <person name="Floudas D."/>
            <person name="Copeland A."/>
            <person name="Barry K.W."/>
            <person name="Cichocki N."/>
            <person name="Veneault-Fourrey C."/>
            <person name="LaButti K."/>
            <person name="Lindquist E.A."/>
            <person name="Lipzen A."/>
            <person name="Lundell T."/>
            <person name="Morin E."/>
            <person name="Murat C."/>
            <person name="Riley R."/>
            <person name="Ohm R."/>
            <person name="Sun H."/>
            <person name="Tunlid A."/>
            <person name="Henrissat B."/>
            <person name="Grigoriev I.V."/>
            <person name="Hibbett D.S."/>
            <person name="Martin F."/>
        </authorList>
    </citation>
    <scope>NUCLEOTIDE SEQUENCE [LARGE SCALE GENOMIC DNA]</scope>
    <source>
        <strain evidence="13">LaAM-08-1</strain>
    </source>
</reference>
<dbReference type="STRING" id="1095629.A0A0C9XSA1"/>
<evidence type="ECO:0000256" key="10">
    <source>
        <dbReference type="SAM" id="MobiDB-lite"/>
    </source>
</evidence>